<dbReference type="Proteomes" id="UP001139447">
    <property type="component" value="Unassembled WGS sequence"/>
</dbReference>
<evidence type="ECO:0000313" key="2">
    <source>
        <dbReference type="Proteomes" id="UP001139447"/>
    </source>
</evidence>
<reference evidence="1" key="1">
    <citation type="submission" date="2022-03" db="EMBL/GenBank/DDBJ databases">
        <authorList>
            <person name="Woo C.Y."/>
        </authorList>
    </citation>
    <scope>NUCLEOTIDE SEQUENCE</scope>
    <source>
        <strain evidence="1">CYS-02</strain>
    </source>
</reference>
<organism evidence="1 2">
    <name type="scientific">Variovorax terrae</name>
    <dbReference type="NCBI Taxonomy" id="2923278"/>
    <lineage>
        <taxon>Bacteria</taxon>
        <taxon>Pseudomonadati</taxon>
        <taxon>Pseudomonadota</taxon>
        <taxon>Betaproteobacteria</taxon>
        <taxon>Burkholderiales</taxon>
        <taxon>Comamonadaceae</taxon>
        <taxon>Variovorax</taxon>
    </lineage>
</organism>
<sequence length="110" mass="11949">MAYAAYLEFAGLPARRPLRVLPMAFAVLAVTVASPDALPVRRALVSCPDTGIVRCVPQPLERRVRLEIRLPLALSGEVMHRILDCVPSGEIGRITPWSQHLSSLGLPDGL</sequence>
<accession>A0A9X1VX38</accession>
<comment type="caution">
    <text evidence="1">The sequence shown here is derived from an EMBL/GenBank/DDBJ whole genome shotgun (WGS) entry which is preliminary data.</text>
</comment>
<evidence type="ECO:0000313" key="1">
    <source>
        <dbReference type="EMBL" id="MCJ0764754.1"/>
    </source>
</evidence>
<protein>
    <submittedName>
        <fullName evidence="1">Uncharacterized protein</fullName>
    </submittedName>
</protein>
<name>A0A9X1VX38_9BURK</name>
<dbReference type="AlphaFoldDB" id="A0A9X1VX38"/>
<proteinExistence type="predicted"/>
<dbReference type="EMBL" id="JALGBI010000002">
    <property type="protein sequence ID" value="MCJ0764754.1"/>
    <property type="molecule type" value="Genomic_DNA"/>
</dbReference>
<keyword evidence="2" id="KW-1185">Reference proteome</keyword>
<dbReference type="RefSeq" id="WP_243307685.1">
    <property type="nucleotide sequence ID" value="NZ_JALGBI010000002.1"/>
</dbReference>
<gene>
    <name evidence="1" type="ORF">MMF98_16175</name>
</gene>